<accession>A0A7J7KAH6</accession>
<comment type="caution">
    <text evidence="2">The sequence shown here is derived from an EMBL/GenBank/DDBJ whole genome shotgun (WGS) entry which is preliminary data.</text>
</comment>
<sequence length="353" mass="40339">MKSLANTILTSEKIKLIFLNTEEIHTFHTRFYEELSQAVEADAVGDIAAIFAKNKSSFTLYARYCASLPAALEGLRDVLDHNNLAKTTIAELKKNLVKDKIFEIGSPPMKNIEKAIDVMQDIAYYVNEVKRDRESLDTITMIEQSIEDLSMGDSYAFTEILILQDYHLDYLMRENPKAFNEEHIPLPLPVFIKHNLRLNIVSLILHHPGELALPLEVNSFVRRKIGAGKSNAQSKQITPSLRMKWVPLKIRGNDFRYDKNLAEFAKESVKQCAQYAEDNHGSIECWSYADYQVYMLSYYKEPVLYRTRHEYRPEGYQTQAVGVGGGRLPHETAEREEGILLVGGVQERSEQSS</sequence>
<evidence type="ECO:0000313" key="2">
    <source>
        <dbReference type="EMBL" id="KAF6034618.1"/>
    </source>
</evidence>
<dbReference type="AlphaFoldDB" id="A0A7J7KAH6"/>
<dbReference type="PANTHER" id="PTHR45818:SF3">
    <property type="entry name" value="PROTEIN VAV"/>
    <property type="match status" value="1"/>
</dbReference>
<evidence type="ECO:0000259" key="1">
    <source>
        <dbReference type="PROSITE" id="PS50010"/>
    </source>
</evidence>
<dbReference type="SUPFAM" id="SSF48065">
    <property type="entry name" value="DBL homology domain (DH-domain)"/>
    <property type="match status" value="1"/>
</dbReference>
<keyword evidence="3" id="KW-1185">Reference proteome</keyword>
<dbReference type="GO" id="GO:0005737">
    <property type="term" value="C:cytoplasm"/>
    <property type="evidence" value="ECO:0007669"/>
    <property type="project" value="TreeGrafter"/>
</dbReference>
<dbReference type="PROSITE" id="PS50010">
    <property type="entry name" value="DH_2"/>
    <property type="match status" value="1"/>
</dbReference>
<dbReference type="EMBL" id="VXIV02001033">
    <property type="protein sequence ID" value="KAF6034618.1"/>
    <property type="molecule type" value="Genomic_DNA"/>
</dbReference>
<evidence type="ECO:0000313" key="3">
    <source>
        <dbReference type="Proteomes" id="UP000593567"/>
    </source>
</evidence>
<reference evidence="2" key="1">
    <citation type="submission" date="2020-06" db="EMBL/GenBank/DDBJ databases">
        <title>Draft genome of Bugula neritina, a colonial animal packing powerful symbionts and potential medicines.</title>
        <authorList>
            <person name="Rayko M."/>
        </authorList>
    </citation>
    <scope>NUCLEOTIDE SEQUENCE [LARGE SCALE GENOMIC DNA]</scope>
    <source>
        <strain evidence="2">Kwan_BN1</strain>
    </source>
</reference>
<dbReference type="OrthoDB" id="5340910at2759"/>
<dbReference type="GO" id="GO:0016477">
    <property type="term" value="P:cell migration"/>
    <property type="evidence" value="ECO:0007669"/>
    <property type="project" value="TreeGrafter"/>
</dbReference>
<dbReference type="PANTHER" id="PTHR45818">
    <property type="entry name" value="PROTEIN VAV"/>
    <property type="match status" value="1"/>
</dbReference>
<dbReference type="Gene3D" id="1.20.900.10">
    <property type="entry name" value="Dbl homology (DH) domain"/>
    <property type="match status" value="1"/>
</dbReference>
<organism evidence="2 3">
    <name type="scientific">Bugula neritina</name>
    <name type="common">Brown bryozoan</name>
    <name type="synonym">Sertularia neritina</name>
    <dbReference type="NCBI Taxonomy" id="10212"/>
    <lineage>
        <taxon>Eukaryota</taxon>
        <taxon>Metazoa</taxon>
        <taxon>Spiralia</taxon>
        <taxon>Lophotrochozoa</taxon>
        <taxon>Bryozoa</taxon>
        <taxon>Gymnolaemata</taxon>
        <taxon>Cheilostomatida</taxon>
        <taxon>Flustrina</taxon>
        <taxon>Buguloidea</taxon>
        <taxon>Bugulidae</taxon>
        <taxon>Bugula</taxon>
    </lineage>
</organism>
<dbReference type="InterPro" id="IPR035899">
    <property type="entry name" value="DBL_dom_sf"/>
</dbReference>
<dbReference type="GO" id="GO:0005085">
    <property type="term" value="F:guanyl-nucleotide exchange factor activity"/>
    <property type="evidence" value="ECO:0007669"/>
    <property type="project" value="InterPro"/>
</dbReference>
<protein>
    <recommendedName>
        <fullName evidence="1">DH domain-containing protein</fullName>
    </recommendedName>
</protein>
<dbReference type="Pfam" id="PF00621">
    <property type="entry name" value="RhoGEF"/>
    <property type="match status" value="1"/>
</dbReference>
<gene>
    <name evidence="2" type="ORF">EB796_007073</name>
</gene>
<proteinExistence type="predicted"/>
<dbReference type="Proteomes" id="UP000593567">
    <property type="component" value="Unassembled WGS sequence"/>
</dbReference>
<dbReference type="InterPro" id="IPR000219">
    <property type="entry name" value="DH_dom"/>
</dbReference>
<name>A0A7J7KAH6_BUGNE</name>
<feature type="domain" description="DH" evidence="1">
    <location>
        <begin position="1"/>
        <end position="149"/>
    </location>
</feature>